<organism evidence="1 2">
    <name type="scientific">Protopolystoma xenopodis</name>
    <dbReference type="NCBI Taxonomy" id="117903"/>
    <lineage>
        <taxon>Eukaryota</taxon>
        <taxon>Metazoa</taxon>
        <taxon>Spiralia</taxon>
        <taxon>Lophotrochozoa</taxon>
        <taxon>Platyhelminthes</taxon>
        <taxon>Monogenea</taxon>
        <taxon>Polyopisthocotylea</taxon>
        <taxon>Polystomatidea</taxon>
        <taxon>Polystomatidae</taxon>
        <taxon>Protopolystoma</taxon>
    </lineage>
</organism>
<keyword evidence="2" id="KW-1185">Reference proteome</keyword>
<dbReference type="EMBL" id="CAAALY010103434">
    <property type="protein sequence ID" value="VEL29470.1"/>
    <property type="molecule type" value="Genomic_DNA"/>
</dbReference>
<protein>
    <submittedName>
        <fullName evidence="1">Uncharacterized protein</fullName>
    </submittedName>
</protein>
<dbReference type="OrthoDB" id="7837562at2759"/>
<name>A0A3S5CKU3_9PLAT</name>
<dbReference type="Proteomes" id="UP000784294">
    <property type="component" value="Unassembled WGS sequence"/>
</dbReference>
<reference evidence="1" key="1">
    <citation type="submission" date="2018-11" db="EMBL/GenBank/DDBJ databases">
        <authorList>
            <consortium name="Pathogen Informatics"/>
        </authorList>
    </citation>
    <scope>NUCLEOTIDE SEQUENCE</scope>
</reference>
<sequence length="99" mass="11196">MIAAKREQCFMLSKPLEIIAKKELNEDSKQINANIVSFKRWIKAMPHLTVDIGLAPEDFCPNAANFQRSSNYSANEVGDGNLIEHVFNGLKQVSQFTQR</sequence>
<dbReference type="AlphaFoldDB" id="A0A3S5CKU3"/>
<proteinExistence type="predicted"/>
<comment type="caution">
    <text evidence="1">The sequence shown here is derived from an EMBL/GenBank/DDBJ whole genome shotgun (WGS) entry which is preliminary data.</text>
</comment>
<accession>A0A3S5CKU3</accession>
<evidence type="ECO:0000313" key="2">
    <source>
        <dbReference type="Proteomes" id="UP000784294"/>
    </source>
</evidence>
<gene>
    <name evidence="1" type="ORF">PXEA_LOCUS22910</name>
</gene>
<evidence type="ECO:0000313" key="1">
    <source>
        <dbReference type="EMBL" id="VEL29470.1"/>
    </source>
</evidence>